<keyword evidence="2" id="KW-1185">Reference proteome</keyword>
<organism evidence="1 2">
    <name type="scientific">Candidula unifasciata</name>
    <dbReference type="NCBI Taxonomy" id="100452"/>
    <lineage>
        <taxon>Eukaryota</taxon>
        <taxon>Metazoa</taxon>
        <taxon>Spiralia</taxon>
        <taxon>Lophotrochozoa</taxon>
        <taxon>Mollusca</taxon>
        <taxon>Gastropoda</taxon>
        <taxon>Heterobranchia</taxon>
        <taxon>Euthyneura</taxon>
        <taxon>Panpulmonata</taxon>
        <taxon>Eupulmonata</taxon>
        <taxon>Stylommatophora</taxon>
        <taxon>Helicina</taxon>
        <taxon>Helicoidea</taxon>
        <taxon>Geomitridae</taxon>
        <taxon>Candidula</taxon>
    </lineage>
</organism>
<evidence type="ECO:0008006" key="3">
    <source>
        <dbReference type="Google" id="ProtNLM"/>
    </source>
</evidence>
<reference evidence="1" key="1">
    <citation type="submission" date="2021-04" db="EMBL/GenBank/DDBJ databases">
        <authorList>
            <consortium name="Molecular Ecology Group"/>
        </authorList>
    </citation>
    <scope>NUCLEOTIDE SEQUENCE</scope>
</reference>
<name>A0A8S3ZFX2_9EUPU</name>
<gene>
    <name evidence="1" type="ORF">CUNI_LOCUS13717</name>
</gene>
<evidence type="ECO:0000313" key="1">
    <source>
        <dbReference type="EMBL" id="CAG5128159.1"/>
    </source>
</evidence>
<dbReference type="EMBL" id="CAJHNH020002953">
    <property type="protein sequence ID" value="CAG5128159.1"/>
    <property type="molecule type" value="Genomic_DNA"/>
</dbReference>
<feature type="non-terminal residue" evidence="1">
    <location>
        <position position="118"/>
    </location>
</feature>
<dbReference type="AlphaFoldDB" id="A0A8S3ZFX2"/>
<dbReference type="Proteomes" id="UP000678393">
    <property type="component" value="Unassembled WGS sequence"/>
</dbReference>
<accession>A0A8S3ZFX2</accession>
<comment type="caution">
    <text evidence="1">The sequence shown here is derived from an EMBL/GenBank/DDBJ whole genome shotgun (WGS) entry which is preliminary data.</text>
</comment>
<dbReference type="OrthoDB" id="6157625at2759"/>
<evidence type="ECO:0000313" key="2">
    <source>
        <dbReference type="Proteomes" id="UP000678393"/>
    </source>
</evidence>
<sequence>KKQLRWKSILAESGKNTLKYAVATGFIIHLSQAIAAYRNKSSVWEYAVSTSLGVGVLNLGHNLKHCARMSLFGAVVGTVGGYVVCQFLDGSGVNQEQKYLGWLRHQWREQKHMKQTFE</sequence>
<proteinExistence type="predicted"/>
<protein>
    <recommendedName>
        <fullName evidence="3">Complex I assembly factor TIMMDC1, mitochondrial</fullName>
    </recommendedName>
</protein>